<accession>A0A5D4H1X0</accession>
<evidence type="ECO:0000256" key="1">
    <source>
        <dbReference type="SAM" id="Phobius"/>
    </source>
</evidence>
<sequence>MAGSNLTVLERQDSRYQTWSNVEKIAFRFAFVFFILLIIPVQSEWYVRLFSAETFYNILSAISGTRLNFIHIPTESGRWGAASFASWGLATLIALLVAAIWTILSRNSKRKEYNVLYYWLGVIVRYRIALGLIAFGYIKFFPMQMPFPSISNLNTEFGDYAPFKLYWQIVGVSFRYESFLGFLEIAAGTLLFFRKTIVLGAIINAGVLFNIAHANLGYDGAVHVYASYFVLLSLFLLMQYFPNIWKLFIKRETVTPYYYRPDFSGKTKKYVHLGTKATIIVLFIVVYGYFRYDRFYNQGILKEPVVPGLSGAAGHYNISSFVLNGDTLPYSPHDSLRWHDAVFERYSTLVYKVKKDIDIAVGNGTPSVGDILKDYELTGRAGGKTYLYYEIDSATHKLYLVDKNQKFSKELRKRLDKENSIGLKELYGTSTGDSINILLWSYERPDKDRVVLSGKDVNKDSITVVLDRLDESYLTGKEWYMENNKFTYN</sequence>
<gene>
    <name evidence="2" type="ORF">FXV77_15885</name>
</gene>
<protein>
    <recommendedName>
        <fullName evidence="4">DoxX family protein</fullName>
    </recommendedName>
</protein>
<feature type="transmembrane region" description="Helical" evidence="1">
    <location>
        <begin position="222"/>
        <end position="241"/>
    </location>
</feature>
<evidence type="ECO:0000313" key="3">
    <source>
        <dbReference type="Proteomes" id="UP000322362"/>
    </source>
</evidence>
<dbReference type="Proteomes" id="UP000322362">
    <property type="component" value="Unassembled WGS sequence"/>
</dbReference>
<feature type="transmembrane region" description="Helical" evidence="1">
    <location>
        <begin position="25"/>
        <end position="47"/>
    </location>
</feature>
<dbReference type="AlphaFoldDB" id="A0A5D4H1X0"/>
<feature type="transmembrane region" description="Helical" evidence="1">
    <location>
        <begin position="165"/>
        <end position="185"/>
    </location>
</feature>
<evidence type="ECO:0008006" key="4">
    <source>
        <dbReference type="Google" id="ProtNLM"/>
    </source>
</evidence>
<dbReference type="RefSeq" id="WP_148920216.1">
    <property type="nucleotide sequence ID" value="NZ_VTAV01000012.1"/>
</dbReference>
<keyword evidence="1" id="KW-0472">Membrane</keyword>
<feature type="transmembrane region" description="Helical" evidence="1">
    <location>
        <begin position="270"/>
        <end position="290"/>
    </location>
</feature>
<keyword evidence="1" id="KW-0812">Transmembrane</keyword>
<dbReference type="EMBL" id="VTAV01000012">
    <property type="protein sequence ID" value="TYR34494.1"/>
    <property type="molecule type" value="Genomic_DNA"/>
</dbReference>
<reference evidence="2 3" key="1">
    <citation type="submission" date="2019-08" db="EMBL/GenBank/DDBJ databases">
        <title>Phlebobacter frassis gen. nov. sp. nov., a new member of family Sphingobacteriaceae isolated from sand fly rearing media.</title>
        <authorList>
            <person name="Kakumanu M.L."/>
            <person name="Marayati B.F."/>
            <person name="Wada-Katsumata A."/>
            <person name="Wasserberg G."/>
            <person name="Schal C."/>
            <person name="Apperson C.S."/>
            <person name="Ponnusamy L."/>
        </authorList>
    </citation>
    <scope>NUCLEOTIDE SEQUENCE [LARGE SCALE GENOMIC DNA]</scope>
    <source>
        <strain evidence="2 3">SSI9</strain>
    </source>
</reference>
<organism evidence="2 3">
    <name type="scientific">Sphingobacterium phlebotomi</name>
    <dbReference type="NCBI Taxonomy" id="2605433"/>
    <lineage>
        <taxon>Bacteria</taxon>
        <taxon>Pseudomonadati</taxon>
        <taxon>Bacteroidota</taxon>
        <taxon>Sphingobacteriia</taxon>
        <taxon>Sphingobacteriales</taxon>
        <taxon>Sphingobacteriaceae</taxon>
        <taxon>Sphingobacterium</taxon>
    </lineage>
</organism>
<feature type="transmembrane region" description="Helical" evidence="1">
    <location>
        <begin position="197"/>
        <end position="216"/>
    </location>
</feature>
<keyword evidence="1" id="KW-1133">Transmembrane helix</keyword>
<feature type="transmembrane region" description="Helical" evidence="1">
    <location>
        <begin position="116"/>
        <end position="138"/>
    </location>
</feature>
<comment type="caution">
    <text evidence="2">The sequence shown here is derived from an EMBL/GenBank/DDBJ whole genome shotgun (WGS) entry which is preliminary data.</text>
</comment>
<name>A0A5D4H1X0_9SPHI</name>
<feature type="transmembrane region" description="Helical" evidence="1">
    <location>
        <begin position="84"/>
        <end position="104"/>
    </location>
</feature>
<proteinExistence type="predicted"/>
<evidence type="ECO:0000313" key="2">
    <source>
        <dbReference type="EMBL" id="TYR34494.1"/>
    </source>
</evidence>
<keyword evidence="3" id="KW-1185">Reference proteome</keyword>